<dbReference type="Proteomes" id="UP001341840">
    <property type="component" value="Unassembled WGS sequence"/>
</dbReference>
<organism evidence="1 2">
    <name type="scientific">Stylosanthes scabra</name>
    <dbReference type="NCBI Taxonomy" id="79078"/>
    <lineage>
        <taxon>Eukaryota</taxon>
        <taxon>Viridiplantae</taxon>
        <taxon>Streptophyta</taxon>
        <taxon>Embryophyta</taxon>
        <taxon>Tracheophyta</taxon>
        <taxon>Spermatophyta</taxon>
        <taxon>Magnoliopsida</taxon>
        <taxon>eudicotyledons</taxon>
        <taxon>Gunneridae</taxon>
        <taxon>Pentapetalae</taxon>
        <taxon>rosids</taxon>
        <taxon>fabids</taxon>
        <taxon>Fabales</taxon>
        <taxon>Fabaceae</taxon>
        <taxon>Papilionoideae</taxon>
        <taxon>50 kb inversion clade</taxon>
        <taxon>dalbergioids sensu lato</taxon>
        <taxon>Dalbergieae</taxon>
        <taxon>Pterocarpus clade</taxon>
        <taxon>Stylosanthes</taxon>
    </lineage>
</organism>
<dbReference type="Pfam" id="PF00560">
    <property type="entry name" value="LRR_1"/>
    <property type="match status" value="2"/>
</dbReference>
<feature type="non-terminal residue" evidence="1">
    <location>
        <position position="59"/>
    </location>
</feature>
<comment type="caution">
    <text evidence="1">The sequence shown here is derived from an EMBL/GenBank/DDBJ whole genome shotgun (WGS) entry which is preliminary data.</text>
</comment>
<sequence length="59" mass="6622">MLNLSYNPFYPGRIPDSLGNLTNLEVLWLTQCNLVGTIPDSLGNLNNLRDLDLALNDLY</sequence>
<protein>
    <submittedName>
        <fullName evidence="1">Uncharacterized protein</fullName>
    </submittedName>
</protein>
<evidence type="ECO:0000313" key="1">
    <source>
        <dbReference type="EMBL" id="MED6179304.1"/>
    </source>
</evidence>
<proteinExistence type="predicted"/>
<dbReference type="InterPro" id="IPR032675">
    <property type="entry name" value="LRR_dom_sf"/>
</dbReference>
<keyword evidence="2" id="KW-1185">Reference proteome</keyword>
<gene>
    <name evidence="1" type="ORF">PIB30_115891</name>
</gene>
<dbReference type="PANTHER" id="PTHR48057:SF17">
    <property type="entry name" value="LRR RECEPTOR-LIKE SERINE_THREONINE-PROTEIN KINASE FLS2"/>
    <property type="match status" value="1"/>
</dbReference>
<accession>A0ABU6W1U4</accession>
<dbReference type="Gene3D" id="3.80.10.10">
    <property type="entry name" value="Ribonuclease Inhibitor"/>
    <property type="match status" value="1"/>
</dbReference>
<name>A0ABU6W1U4_9FABA</name>
<dbReference type="SUPFAM" id="SSF52058">
    <property type="entry name" value="L domain-like"/>
    <property type="match status" value="1"/>
</dbReference>
<dbReference type="PANTHER" id="PTHR48057">
    <property type="entry name" value="LEUCINE-RICH REPEAT SERINE/THREONINE-PROTEIN KINASE 1"/>
    <property type="match status" value="1"/>
</dbReference>
<reference evidence="1 2" key="1">
    <citation type="journal article" date="2023" name="Plants (Basel)">
        <title>Bridging the Gap: Combining Genomics and Transcriptomics Approaches to Understand Stylosanthes scabra, an Orphan Legume from the Brazilian Caatinga.</title>
        <authorList>
            <person name="Ferreira-Neto J.R.C."/>
            <person name="da Silva M.D."/>
            <person name="Binneck E."/>
            <person name="de Melo N.F."/>
            <person name="da Silva R.H."/>
            <person name="de Melo A.L.T.M."/>
            <person name="Pandolfi V."/>
            <person name="Bustamante F.O."/>
            <person name="Brasileiro-Vidal A.C."/>
            <person name="Benko-Iseppon A.M."/>
        </authorList>
    </citation>
    <scope>NUCLEOTIDE SEQUENCE [LARGE SCALE GENOMIC DNA]</scope>
    <source>
        <tissue evidence="1">Leaves</tissue>
    </source>
</reference>
<dbReference type="EMBL" id="JASCZI010165350">
    <property type="protein sequence ID" value="MED6179304.1"/>
    <property type="molecule type" value="Genomic_DNA"/>
</dbReference>
<dbReference type="InterPro" id="IPR052595">
    <property type="entry name" value="LRRC69/RLP"/>
</dbReference>
<evidence type="ECO:0000313" key="2">
    <source>
        <dbReference type="Proteomes" id="UP001341840"/>
    </source>
</evidence>
<dbReference type="InterPro" id="IPR001611">
    <property type="entry name" value="Leu-rich_rpt"/>
</dbReference>